<evidence type="ECO:0000256" key="3">
    <source>
        <dbReference type="ARBA" id="ARBA00022827"/>
    </source>
</evidence>
<reference evidence="6 7" key="1">
    <citation type="journal article" date="2019" name="Int. J. Syst. Evol. Microbiol.">
        <title>The Global Catalogue of Microorganisms (GCM) 10K type strain sequencing project: providing services to taxonomists for standard genome sequencing and annotation.</title>
        <authorList>
            <consortium name="The Broad Institute Genomics Platform"/>
            <consortium name="The Broad Institute Genome Sequencing Center for Infectious Disease"/>
            <person name="Wu L."/>
            <person name="Ma J."/>
        </authorList>
    </citation>
    <scope>NUCLEOTIDE SEQUENCE [LARGE SCALE GENOMIC DNA]</scope>
    <source>
        <strain evidence="6 7">JCM 14942</strain>
    </source>
</reference>
<gene>
    <name evidence="6" type="primary">tcuA_2</name>
    <name evidence="6" type="ORF">GCM10009788_19650</name>
</gene>
<dbReference type="SUPFAM" id="SSF51905">
    <property type="entry name" value="FAD/NAD(P)-binding domain"/>
    <property type="match status" value="1"/>
</dbReference>
<dbReference type="Gene3D" id="3.90.700.10">
    <property type="entry name" value="Succinate dehydrogenase/fumarate reductase flavoprotein, catalytic domain"/>
    <property type="match status" value="1"/>
</dbReference>
<evidence type="ECO:0000256" key="1">
    <source>
        <dbReference type="ARBA" id="ARBA00001974"/>
    </source>
</evidence>
<evidence type="ECO:0000259" key="5">
    <source>
        <dbReference type="Pfam" id="PF00890"/>
    </source>
</evidence>
<evidence type="ECO:0000256" key="2">
    <source>
        <dbReference type="ARBA" id="ARBA00022630"/>
    </source>
</evidence>
<organism evidence="6 7">
    <name type="scientific">Nocardioides humi</name>
    <dbReference type="NCBI Taxonomy" id="449461"/>
    <lineage>
        <taxon>Bacteria</taxon>
        <taxon>Bacillati</taxon>
        <taxon>Actinomycetota</taxon>
        <taxon>Actinomycetes</taxon>
        <taxon>Propionibacteriales</taxon>
        <taxon>Nocardioidaceae</taxon>
        <taxon>Nocardioides</taxon>
    </lineage>
</organism>
<evidence type="ECO:0000256" key="4">
    <source>
        <dbReference type="ARBA" id="ARBA00023002"/>
    </source>
</evidence>
<dbReference type="InterPro" id="IPR003953">
    <property type="entry name" value="FAD-dep_OxRdtase_2_FAD-bd"/>
</dbReference>
<keyword evidence="4" id="KW-0560">Oxidoreductase</keyword>
<dbReference type="Gene3D" id="3.50.50.60">
    <property type="entry name" value="FAD/NAD(P)-binding domain"/>
    <property type="match status" value="1"/>
</dbReference>
<dbReference type="InterPro" id="IPR050315">
    <property type="entry name" value="FAD-oxidoreductase_2"/>
</dbReference>
<proteinExistence type="predicted"/>
<dbReference type="InterPro" id="IPR036188">
    <property type="entry name" value="FAD/NAD-bd_sf"/>
</dbReference>
<comment type="caution">
    <text evidence="6">The sequence shown here is derived from an EMBL/GenBank/DDBJ whole genome shotgun (WGS) entry which is preliminary data.</text>
</comment>
<sequence length="501" mass="52161">MGGPLTLPRRADVVVVGAGNAALCSAITAVEAGASVVVLEKAPRDARGGNGAFTGGFLRFAFDGIEDLRSVVDLTAEEERLLEVGRYSPEDFFLDVAELCDYRSEPDLVDLLVSASLESVRWLRTQGVHFLPTLGLHAPDPAGVVRMRGVHPAVEVSGGGAGLLGALFRRAESIGLPIHYATAATRLVTDDAGRVTAVTVREGRVARTIEAGAVVLACGGFESDPELRARYLGTSWDLARVRGAAGNTGDGIRMARDVGAQAAGHWSGCHAAPLDLNAPLYGDRDLSDAFVRRSYHLGVLVNRDGERFLDEGADLEARTYSWVGQRIIEQPGQVAFQVFDARAAALLRPEYALRQATRLVADTVAELAAKAGVNAAALERTVDGFNAGTSGAAVDPRTIDGVATTAVSPPKSNWAASIVQPPFVAYPVTAGITFTFGGVRVDADAQVVAEDGEPIGNLCAAGEMVGGLFFGNYPTGCGIMAGTVFGRTAGRTAAALAASAT</sequence>
<keyword evidence="3" id="KW-0274">FAD</keyword>
<dbReference type="Pfam" id="PF00890">
    <property type="entry name" value="FAD_binding_2"/>
    <property type="match status" value="1"/>
</dbReference>
<dbReference type="PANTHER" id="PTHR43400:SF7">
    <property type="entry name" value="FAD-DEPENDENT OXIDOREDUCTASE 2 FAD BINDING DOMAIN-CONTAINING PROTEIN"/>
    <property type="match status" value="1"/>
</dbReference>
<evidence type="ECO:0000313" key="6">
    <source>
        <dbReference type="EMBL" id="GAA1515360.1"/>
    </source>
</evidence>
<dbReference type="InterPro" id="IPR027477">
    <property type="entry name" value="Succ_DH/fumarate_Rdtase_cat_sf"/>
</dbReference>
<evidence type="ECO:0000313" key="7">
    <source>
        <dbReference type="Proteomes" id="UP001500842"/>
    </source>
</evidence>
<dbReference type="EMBL" id="BAAAOR010000014">
    <property type="protein sequence ID" value="GAA1515360.1"/>
    <property type="molecule type" value="Genomic_DNA"/>
</dbReference>
<comment type="cofactor">
    <cofactor evidence="1">
        <name>FAD</name>
        <dbReference type="ChEBI" id="CHEBI:57692"/>
    </cofactor>
</comment>
<dbReference type="PANTHER" id="PTHR43400">
    <property type="entry name" value="FUMARATE REDUCTASE"/>
    <property type="match status" value="1"/>
</dbReference>
<dbReference type="NCBIfam" id="NF006130">
    <property type="entry name" value="PRK08274.1"/>
    <property type="match status" value="1"/>
</dbReference>
<keyword evidence="2" id="KW-0285">Flavoprotein</keyword>
<feature type="domain" description="FAD-dependent oxidoreductase 2 FAD-binding" evidence="5">
    <location>
        <begin position="12"/>
        <end position="476"/>
    </location>
</feature>
<accession>A0ABN2AAY4</accession>
<protein>
    <submittedName>
        <fullName evidence="6">FAD-dependent tricarballylate dehydrogenase TcuA</fullName>
    </submittedName>
</protein>
<keyword evidence="7" id="KW-1185">Reference proteome</keyword>
<name>A0ABN2AAY4_9ACTN</name>
<dbReference type="SUPFAM" id="SSF56425">
    <property type="entry name" value="Succinate dehydrogenase/fumarate reductase flavoprotein, catalytic domain"/>
    <property type="match status" value="1"/>
</dbReference>
<dbReference type="Proteomes" id="UP001500842">
    <property type="component" value="Unassembled WGS sequence"/>
</dbReference>